<name>A0ABW5V543_9BACI</name>
<evidence type="ECO:0000313" key="2">
    <source>
        <dbReference type="EMBL" id="MFD2759715.1"/>
    </source>
</evidence>
<dbReference type="PANTHER" id="PTHR36934">
    <property type="entry name" value="BLR0278 PROTEIN"/>
    <property type="match status" value="1"/>
</dbReference>
<dbReference type="Pfam" id="PF22636">
    <property type="entry name" value="FlK"/>
    <property type="match status" value="1"/>
</dbReference>
<feature type="domain" description="Fluoroacetyl-CoA-specific thioesterase-like" evidence="1">
    <location>
        <begin position="17"/>
        <end position="120"/>
    </location>
</feature>
<accession>A0ABW5V543</accession>
<dbReference type="PANTHER" id="PTHR36934:SF1">
    <property type="entry name" value="THIOESTERASE DOMAIN-CONTAINING PROTEIN"/>
    <property type="match status" value="1"/>
</dbReference>
<evidence type="ECO:0000259" key="1">
    <source>
        <dbReference type="Pfam" id="PF22636"/>
    </source>
</evidence>
<keyword evidence="3" id="KW-1185">Reference proteome</keyword>
<proteinExistence type="predicted"/>
<protein>
    <submittedName>
        <fullName evidence="2">Thioesterase family protein</fullName>
    </submittedName>
</protein>
<dbReference type="InterPro" id="IPR054485">
    <property type="entry name" value="FlK-like_dom"/>
</dbReference>
<dbReference type="Proteomes" id="UP001597502">
    <property type="component" value="Unassembled WGS sequence"/>
</dbReference>
<reference evidence="3" key="1">
    <citation type="journal article" date="2019" name="Int. J. Syst. Evol. Microbiol.">
        <title>The Global Catalogue of Microorganisms (GCM) 10K type strain sequencing project: providing services to taxonomists for standard genome sequencing and annotation.</title>
        <authorList>
            <consortium name="The Broad Institute Genomics Platform"/>
            <consortium name="The Broad Institute Genome Sequencing Center for Infectious Disease"/>
            <person name="Wu L."/>
            <person name="Ma J."/>
        </authorList>
    </citation>
    <scope>NUCLEOTIDE SEQUENCE [LARGE SCALE GENOMIC DNA]</scope>
    <source>
        <strain evidence="3">TISTR 1535</strain>
    </source>
</reference>
<organism evidence="2 3">
    <name type="scientific">Lentibacillus juripiscarius</name>
    <dbReference type="NCBI Taxonomy" id="257446"/>
    <lineage>
        <taxon>Bacteria</taxon>
        <taxon>Bacillati</taxon>
        <taxon>Bacillota</taxon>
        <taxon>Bacilli</taxon>
        <taxon>Bacillales</taxon>
        <taxon>Bacillaceae</taxon>
        <taxon>Lentibacillus</taxon>
    </lineage>
</organism>
<evidence type="ECO:0000313" key="3">
    <source>
        <dbReference type="Proteomes" id="UP001597502"/>
    </source>
</evidence>
<sequence>MKPGLQIGDQACITVKVTEDMFAQFNGEVVHRAYSTVSMLYHMEWASRKLILPYLEQDEEGMGAAVQLKHIAPSGEKAQLEIIATIEDMRRNYIMSQVVVNNEKGKIGEGKIKQVILPKEHIGRQLS</sequence>
<dbReference type="Gene3D" id="3.10.129.10">
    <property type="entry name" value="Hotdog Thioesterase"/>
    <property type="match status" value="1"/>
</dbReference>
<dbReference type="InterPro" id="IPR025540">
    <property type="entry name" value="FlK"/>
</dbReference>
<dbReference type="RefSeq" id="WP_382390462.1">
    <property type="nucleotide sequence ID" value="NZ_JBHUNA010000003.1"/>
</dbReference>
<dbReference type="EMBL" id="JBHUNA010000003">
    <property type="protein sequence ID" value="MFD2759715.1"/>
    <property type="molecule type" value="Genomic_DNA"/>
</dbReference>
<gene>
    <name evidence="2" type="ORF">ACFSUO_01770</name>
</gene>
<dbReference type="SUPFAM" id="SSF54637">
    <property type="entry name" value="Thioesterase/thiol ester dehydrase-isomerase"/>
    <property type="match status" value="1"/>
</dbReference>
<comment type="caution">
    <text evidence="2">The sequence shown here is derived from an EMBL/GenBank/DDBJ whole genome shotgun (WGS) entry which is preliminary data.</text>
</comment>
<dbReference type="InterPro" id="IPR029069">
    <property type="entry name" value="HotDog_dom_sf"/>
</dbReference>